<name>A0A0F9CCF8_9ZZZZ</name>
<comment type="caution">
    <text evidence="1">The sequence shown here is derived from an EMBL/GenBank/DDBJ whole genome shotgun (WGS) entry which is preliminary data.</text>
</comment>
<accession>A0A0F9CCF8</accession>
<proteinExistence type="predicted"/>
<dbReference type="EMBL" id="LAZR01044969">
    <property type="protein sequence ID" value="KKL01354.1"/>
    <property type="molecule type" value="Genomic_DNA"/>
</dbReference>
<organism evidence="1">
    <name type="scientific">marine sediment metagenome</name>
    <dbReference type="NCBI Taxonomy" id="412755"/>
    <lineage>
        <taxon>unclassified sequences</taxon>
        <taxon>metagenomes</taxon>
        <taxon>ecological metagenomes</taxon>
    </lineage>
</organism>
<evidence type="ECO:0000313" key="1">
    <source>
        <dbReference type="EMBL" id="KKL01354.1"/>
    </source>
</evidence>
<dbReference type="AlphaFoldDB" id="A0A0F9CCF8"/>
<gene>
    <name evidence="1" type="ORF">LCGC14_2627070</name>
</gene>
<reference evidence="1" key="1">
    <citation type="journal article" date="2015" name="Nature">
        <title>Complex archaea that bridge the gap between prokaryotes and eukaryotes.</title>
        <authorList>
            <person name="Spang A."/>
            <person name="Saw J.H."/>
            <person name="Jorgensen S.L."/>
            <person name="Zaremba-Niedzwiedzka K."/>
            <person name="Martijn J."/>
            <person name="Lind A.E."/>
            <person name="van Eijk R."/>
            <person name="Schleper C."/>
            <person name="Guy L."/>
            <person name="Ettema T.J."/>
        </authorList>
    </citation>
    <scope>NUCLEOTIDE SEQUENCE</scope>
</reference>
<sequence length="90" mass="9859">MPILKSEFTDALALQADALAARQLSQVKRNEARDKEQELSVVIGTWGGLDTEDPFTVRLVEHNGDVYRVTPTDIKVLSTEATEDPPGPPV</sequence>
<protein>
    <submittedName>
        <fullName evidence="1">Uncharacterized protein</fullName>
    </submittedName>
</protein>